<evidence type="ECO:0000313" key="2">
    <source>
        <dbReference type="Proteomes" id="UP001374952"/>
    </source>
</evidence>
<dbReference type="EMBL" id="JBAKAX010000018">
    <property type="protein sequence ID" value="MEL0605534.1"/>
    <property type="molecule type" value="Genomic_DNA"/>
</dbReference>
<reference evidence="1" key="1">
    <citation type="submission" date="2024-02" db="EMBL/GenBank/DDBJ databases">
        <title>Bacteria isolated from the canopy kelp, Nereocystis luetkeana.</title>
        <authorList>
            <person name="Pfister C.A."/>
            <person name="Younker I.T."/>
            <person name="Light S.H."/>
        </authorList>
    </citation>
    <scope>NUCLEOTIDE SEQUENCE</scope>
    <source>
        <strain evidence="1">TN.2.01</strain>
    </source>
</reference>
<sequence>MKIPLIYFSLLSVSSAFSLLTHTTPAKAKAIQSPPHVGTWQNKDENSDGVVDEQDDYPFDNTQPRFIGGQESVIVNLLRS</sequence>
<keyword evidence="2" id="KW-1185">Reference proteome</keyword>
<name>A0ACC6R6G8_9GAMM</name>
<gene>
    <name evidence="1" type="ORF">V6250_15275</name>
</gene>
<accession>A0ACC6R6G8</accession>
<evidence type="ECO:0000313" key="1">
    <source>
        <dbReference type="EMBL" id="MEL0605534.1"/>
    </source>
</evidence>
<protein>
    <submittedName>
        <fullName evidence="1">Uncharacterized protein</fullName>
    </submittedName>
</protein>
<dbReference type="Proteomes" id="UP001374952">
    <property type="component" value="Unassembled WGS sequence"/>
</dbReference>
<comment type="caution">
    <text evidence="1">The sequence shown here is derived from an EMBL/GenBank/DDBJ whole genome shotgun (WGS) entry which is preliminary data.</text>
</comment>
<organism evidence="1 2">
    <name type="scientific">Pseudoalteromonas undina</name>
    <dbReference type="NCBI Taxonomy" id="43660"/>
    <lineage>
        <taxon>Bacteria</taxon>
        <taxon>Pseudomonadati</taxon>
        <taxon>Pseudomonadota</taxon>
        <taxon>Gammaproteobacteria</taxon>
        <taxon>Alteromonadales</taxon>
        <taxon>Pseudoalteromonadaceae</taxon>
        <taxon>Pseudoalteromonas</taxon>
    </lineage>
</organism>
<proteinExistence type="predicted"/>